<dbReference type="AlphaFoldDB" id="A0A1B7JHV3"/>
<dbReference type="PATRIC" id="fig|1354272.4.peg.3775"/>
<dbReference type="RefSeq" id="WP_269459836.1">
    <property type="nucleotide sequence ID" value="NZ_LXEW01000051.1"/>
</dbReference>
<protein>
    <submittedName>
        <fullName evidence="1">Uncharacterized protein</fullName>
    </submittedName>
</protein>
<name>A0A1B7JHV3_9GAMM</name>
<evidence type="ECO:0000313" key="1">
    <source>
        <dbReference type="EMBL" id="OAT47510.1"/>
    </source>
</evidence>
<keyword evidence="2" id="KW-1185">Reference proteome</keyword>
<reference evidence="1 2" key="1">
    <citation type="submission" date="2016-04" db="EMBL/GenBank/DDBJ databases">
        <title>ATOL: Assembling a taxonomically balanced genome-scale reconstruction of the evolutionary history of the Enterobacteriaceae.</title>
        <authorList>
            <person name="Plunkett G.III."/>
            <person name="Neeno-Eckwall E.C."/>
            <person name="Glasner J.D."/>
            <person name="Perna N.T."/>
        </authorList>
    </citation>
    <scope>NUCLEOTIDE SEQUENCE [LARGE SCALE GENOMIC DNA]</scope>
    <source>
        <strain evidence="1 2">ATCC 35613</strain>
    </source>
</reference>
<gene>
    <name evidence="1" type="ORF">M998_3694</name>
</gene>
<dbReference type="EMBL" id="LXEW01000051">
    <property type="protein sequence ID" value="OAT47510.1"/>
    <property type="molecule type" value="Genomic_DNA"/>
</dbReference>
<accession>A0A1B7JHV3</accession>
<organism evidence="1 2">
    <name type="scientific">Providencia heimbachae ATCC 35613</name>
    <dbReference type="NCBI Taxonomy" id="1354272"/>
    <lineage>
        <taxon>Bacteria</taxon>
        <taxon>Pseudomonadati</taxon>
        <taxon>Pseudomonadota</taxon>
        <taxon>Gammaproteobacteria</taxon>
        <taxon>Enterobacterales</taxon>
        <taxon>Morganellaceae</taxon>
        <taxon>Providencia</taxon>
    </lineage>
</organism>
<dbReference type="Proteomes" id="UP000078224">
    <property type="component" value="Unassembled WGS sequence"/>
</dbReference>
<proteinExistence type="predicted"/>
<evidence type="ECO:0000313" key="2">
    <source>
        <dbReference type="Proteomes" id="UP000078224"/>
    </source>
</evidence>
<sequence>MFIVYTIIVVAFFISLATIDIPDSEFISVDIEDKQIGLMYVM</sequence>
<comment type="caution">
    <text evidence="1">The sequence shown here is derived from an EMBL/GenBank/DDBJ whole genome shotgun (WGS) entry which is preliminary data.</text>
</comment>